<name>A0A940DK81_9BACT</name>
<evidence type="ECO:0008006" key="3">
    <source>
        <dbReference type="Google" id="ProtNLM"/>
    </source>
</evidence>
<dbReference type="EMBL" id="JADIMV010000129">
    <property type="protein sequence ID" value="MBO8440464.1"/>
    <property type="molecule type" value="Genomic_DNA"/>
</dbReference>
<reference evidence="1" key="1">
    <citation type="submission" date="2020-10" db="EMBL/GenBank/DDBJ databases">
        <authorList>
            <person name="Gilroy R."/>
        </authorList>
    </citation>
    <scope>NUCLEOTIDE SEQUENCE</scope>
    <source>
        <strain evidence="1">3924</strain>
    </source>
</reference>
<comment type="caution">
    <text evidence="1">The sequence shown here is derived from an EMBL/GenBank/DDBJ whole genome shotgun (WGS) entry which is preliminary data.</text>
</comment>
<protein>
    <recommendedName>
        <fullName evidence="3">J domain-containing protein</fullName>
    </recommendedName>
</protein>
<dbReference type="AlphaFoldDB" id="A0A940DK81"/>
<sequence length="99" mass="11868">MKVIKRVLRYFARKREIRMEKRKILGERIDFDNIVSSAFHAKELYDELKTVCHPDRFQERGAIAKATELFQAVTQNKGNYGELLKLKERIYNELPIKRR</sequence>
<organism evidence="1 2">
    <name type="scientific">Candidatus Aphodosoma intestinipullorum</name>
    <dbReference type="NCBI Taxonomy" id="2840674"/>
    <lineage>
        <taxon>Bacteria</taxon>
        <taxon>Pseudomonadati</taxon>
        <taxon>Bacteroidota</taxon>
        <taxon>Bacteroidia</taxon>
        <taxon>Bacteroidales</taxon>
        <taxon>Candidatus Aphodosoma</taxon>
    </lineage>
</organism>
<evidence type="ECO:0000313" key="2">
    <source>
        <dbReference type="Proteomes" id="UP000712007"/>
    </source>
</evidence>
<gene>
    <name evidence="1" type="ORF">IAC51_07425</name>
</gene>
<dbReference type="Proteomes" id="UP000712007">
    <property type="component" value="Unassembled WGS sequence"/>
</dbReference>
<reference evidence="1" key="2">
    <citation type="journal article" date="2021" name="PeerJ">
        <title>Extensive microbial diversity within the chicken gut microbiome revealed by metagenomics and culture.</title>
        <authorList>
            <person name="Gilroy R."/>
            <person name="Ravi A."/>
            <person name="Getino M."/>
            <person name="Pursley I."/>
            <person name="Horton D.L."/>
            <person name="Alikhan N.F."/>
            <person name="Baker D."/>
            <person name="Gharbi K."/>
            <person name="Hall N."/>
            <person name="Watson M."/>
            <person name="Adriaenssens E.M."/>
            <person name="Foster-Nyarko E."/>
            <person name="Jarju S."/>
            <person name="Secka A."/>
            <person name="Antonio M."/>
            <person name="Oren A."/>
            <person name="Chaudhuri R.R."/>
            <person name="La Ragione R."/>
            <person name="Hildebrand F."/>
            <person name="Pallen M.J."/>
        </authorList>
    </citation>
    <scope>NUCLEOTIDE SEQUENCE</scope>
    <source>
        <strain evidence="1">3924</strain>
    </source>
</reference>
<accession>A0A940DK81</accession>
<evidence type="ECO:0000313" key="1">
    <source>
        <dbReference type="EMBL" id="MBO8440464.1"/>
    </source>
</evidence>
<proteinExistence type="predicted"/>